<dbReference type="GeneID" id="42302188"/>
<feature type="compositionally biased region" description="Polar residues" evidence="1">
    <location>
        <begin position="43"/>
        <end position="53"/>
    </location>
</feature>
<organism evidence="2 3">
    <name type="scientific">Natronorubrum aibiense</name>
    <dbReference type="NCBI Taxonomy" id="348826"/>
    <lineage>
        <taxon>Archaea</taxon>
        <taxon>Methanobacteriati</taxon>
        <taxon>Methanobacteriota</taxon>
        <taxon>Stenosarchaea group</taxon>
        <taxon>Halobacteria</taxon>
        <taxon>Halobacteriales</taxon>
        <taxon>Natrialbaceae</taxon>
        <taxon>Natronorubrum</taxon>
    </lineage>
</organism>
<proteinExistence type="predicted"/>
<dbReference type="AlphaFoldDB" id="A0A5P9P5Z4"/>
<dbReference type="PROSITE" id="PS51257">
    <property type="entry name" value="PROKAR_LIPOPROTEIN"/>
    <property type="match status" value="1"/>
</dbReference>
<reference evidence="2 3" key="1">
    <citation type="journal article" date="2007" name="Int. J. Syst. Evol. Microbiol.">
        <title>Natronorubrum sulfidifaciens sp. nov., an extremely haloalkaliphilic archaeon isolated from Aiding salt lake in Xin-Jiang, China.</title>
        <authorList>
            <person name="Cui H.L."/>
            <person name="Tohty D."/>
            <person name="Liu H.C."/>
            <person name="Liu S.J."/>
            <person name="Oren A."/>
            <person name="Zhou P.J."/>
        </authorList>
    </citation>
    <scope>NUCLEOTIDE SEQUENCE [LARGE SCALE GENOMIC DNA]</scope>
    <source>
        <strain evidence="2 3">7-3</strain>
    </source>
</reference>
<gene>
    <name evidence="2" type="ORF">GCU68_14055</name>
</gene>
<sequence length="229" mass="24083">MTPLSRRTLLCGTAGLFIFSAGCLDAADVDASSPENDADDATESSTDGTNAPSESGADGEDESNPKRTASETTDGDDTVPFRHADAPTAPNVKLFVDANRAEQWLEERPLRDDQPLEFVADIDFENSALLALEADAPRLDYELVLESVALEHDDGGPRLVVEASVTETADGMGATQLVTVGQLVRATADGEPVTSATVTIVDSSGRKHRSTLSVDAASESASGSERDDR</sequence>
<dbReference type="KEGG" id="nas:GCU68_14055"/>
<protein>
    <submittedName>
        <fullName evidence="2">Uncharacterized protein</fullName>
    </submittedName>
</protein>
<accession>A0A5P9P5Z4</accession>
<feature type="region of interest" description="Disordered" evidence="1">
    <location>
        <begin position="30"/>
        <end position="86"/>
    </location>
</feature>
<feature type="region of interest" description="Disordered" evidence="1">
    <location>
        <begin position="209"/>
        <end position="229"/>
    </location>
</feature>
<dbReference type="Proteomes" id="UP000326170">
    <property type="component" value="Chromosome"/>
</dbReference>
<evidence type="ECO:0000256" key="1">
    <source>
        <dbReference type="SAM" id="MobiDB-lite"/>
    </source>
</evidence>
<dbReference type="OrthoDB" id="206414at2157"/>
<name>A0A5P9P5Z4_9EURY</name>
<keyword evidence="3" id="KW-1185">Reference proteome</keyword>
<evidence type="ECO:0000313" key="3">
    <source>
        <dbReference type="Proteomes" id="UP000326170"/>
    </source>
</evidence>
<evidence type="ECO:0000313" key="2">
    <source>
        <dbReference type="EMBL" id="QFU83585.1"/>
    </source>
</evidence>
<dbReference type="RefSeq" id="WP_152942612.1">
    <property type="nucleotide sequence ID" value="NZ_CP045488.1"/>
</dbReference>
<dbReference type="EMBL" id="CP045488">
    <property type="protein sequence ID" value="QFU83585.1"/>
    <property type="molecule type" value="Genomic_DNA"/>
</dbReference>